<reference evidence="2" key="1">
    <citation type="submission" date="2020-06" db="EMBL/GenBank/DDBJ databases">
        <authorList>
            <person name="Li T."/>
            <person name="Hu X."/>
            <person name="Zhang T."/>
            <person name="Song X."/>
            <person name="Zhang H."/>
            <person name="Dai N."/>
            <person name="Sheng W."/>
            <person name="Hou X."/>
            <person name="Wei L."/>
        </authorList>
    </citation>
    <scope>NUCLEOTIDE SEQUENCE</scope>
    <source>
        <strain evidence="2">G02</strain>
        <tissue evidence="2">Leaf</tissue>
    </source>
</reference>
<comment type="caution">
    <text evidence="2">The sequence shown here is derived from an EMBL/GenBank/DDBJ whole genome shotgun (WGS) entry which is preliminary data.</text>
</comment>
<organism evidence="2">
    <name type="scientific">Sesamum radiatum</name>
    <name type="common">Black benniseed</name>
    <dbReference type="NCBI Taxonomy" id="300843"/>
    <lineage>
        <taxon>Eukaryota</taxon>
        <taxon>Viridiplantae</taxon>
        <taxon>Streptophyta</taxon>
        <taxon>Embryophyta</taxon>
        <taxon>Tracheophyta</taxon>
        <taxon>Spermatophyta</taxon>
        <taxon>Magnoliopsida</taxon>
        <taxon>eudicotyledons</taxon>
        <taxon>Gunneridae</taxon>
        <taxon>Pentapetalae</taxon>
        <taxon>asterids</taxon>
        <taxon>lamiids</taxon>
        <taxon>Lamiales</taxon>
        <taxon>Pedaliaceae</taxon>
        <taxon>Sesamum</taxon>
    </lineage>
</organism>
<protein>
    <submittedName>
        <fullName evidence="2">Uncharacterized protein</fullName>
    </submittedName>
</protein>
<sequence length="89" mass="9099">MTELVQEGGDDGGEGLPAMGQTSNDKGKEGGEIVEIGGRGVREEFQARKGSKREAIREGSRGDSGVAGGGPDNGDWGGWRRGLKVGGAL</sequence>
<evidence type="ECO:0000313" key="2">
    <source>
        <dbReference type="EMBL" id="KAL0294354.1"/>
    </source>
</evidence>
<evidence type="ECO:0000256" key="1">
    <source>
        <dbReference type="SAM" id="MobiDB-lite"/>
    </source>
</evidence>
<dbReference type="AlphaFoldDB" id="A0AAW2JJ41"/>
<dbReference type="EMBL" id="JACGWJ010000183">
    <property type="protein sequence ID" value="KAL0294354.1"/>
    <property type="molecule type" value="Genomic_DNA"/>
</dbReference>
<feature type="compositionally biased region" description="Basic and acidic residues" evidence="1">
    <location>
        <begin position="40"/>
        <end position="61"/>
    </location>
</feature>
<accession>A0AAW2JJ41</accession>
<feature type="compositionally biased region" description="Gly residues" evidence="1">
    <location>
        <begin position="65"/>
        <end position="89"/>
    </location>
</feature>
<gene>
    <name evidence="2" type="ORF">Sradi_6891100</name>
</gene>
<feature type="region of interest" description="Disordered" evidence="1">
    <location>
        <begin position="1"/>
        <end position="89"/>
    </location>
</feature>
<name>A0AAW2JJ41_SESRA</name>
<proteinExistence type="predicted"/>
<reference evidence="2" key="2">
    <citation type="journal article" date="2024" name="Plant">
        <title>Genomic evolution and insights into agronomic trait innovations of Sesamum species.</title>
        <authorList>
            <person name="Miao H."/>
            <person name="Wang L."/>
            <person name="Qu L."/>
            <person name="Liu H."/>
            <person name="Sun Y."/>
            <person name="Le M."/>
            <person name="Wang Q."/>
            <person name="Wei S."/>
            <person name="Zheng Y."/>
            <person name="Lin W."/>
            <person name="Duan Y."/>
            <person name="Cao H."/>
            <person name="Xiong S."/>
            <person name="Wang X."/>
            <person name="Wei L."/>
            <person name="Li C."/>
            <person name="Ma Q."/>
            <person name="Ju M."/>
            <person name="Zhao R."/>
            <person name="Li G."/>
            <person name="Mu C."/>
            <person name="Tian Q."/>
            <person name="Mei H."/>
            <person name="Zhang T."/>
            <person name="Gao T."/>
            <person name="Zhang H."/>
        </authorList>
    </citation>
    <scope>NUCLEOTIDE SEQUENCE</scope>
    <source>
        <strain evidence="2">G02</strain>
    </source>
</reference>